<name>A0A1J1HIE4_9DIPT</name>
<dbReference type="Proteomes" id="UP000183832">
    <property type="component" value="Unassembled WGS sequence"/>
</dbReference>
<gene>
    <name evidence="1" type="ORF">CLUMA_CG001468</name>
</gene>
<accession>A0A1J1HIE4</accession>
<evidence type="ECO:0000313" key="1">
    <source>
        <dbReference type="EMBL" id="CRK87675.1"/>
    </source>
</evidence>
<protein>
    <submittedName>
        <fullName evidence="1">CLUMA_CG001468, isoform A</fullName>
    </submittedName>
</protein>
<reference evidence="1 2" key="1">
    <citation type="submission" date="2015-04" db="EMBL/GenBank/DDBJ databases">
        <authorList>
            <person name="Syromyatnikov M.Y."/>
            <person name="Popov V.N."/>
        </authorList>
    </citation>
    <scope>NUCLEOTIDE SEQUENCE [LARGE SCALE GENOMIC DNA]</scope>
</reference>
<dbReference type="AlphaFoldDB" id="A0A1J1HIE4"/>
<keyword evidence="2" id="KW-1185">Reference proteome</keyword>
<dbReference type="EMBL" id="CVRI01000004">
    <property type="protein sequence ID" value="CRK87675.1"/>
    <property type="molecule type" value="Genomic_DNA"/>
</dbReference>
<evidence type="ECO:0000313" key="2">
    <source>
        <dbReference type="Proteomes" id="UP000183832"/>
    </source>
</evidence>
<proteinExistence type="predicted"/>
<organism evidence="1 2">
    <name type="scientific">Clunio marinus</name>
    <dbReference type="NCBI Taxonomy" id="568069"/>
    <lineage>
        <taxon>Eukaryota</taxon>
        <taxon>Metazoa</taxon>
        <taxon>Ecdysozoa</taxon>
        <taxon>Arthropoda</taxon>
        <taxon>Hexapoda</taxon>
        <taxon>Insecta</taxon>
        <taxon>Pterygota</taxon>
        <taxon>Neoptera</taxon>
        <taxon>Endopterygota</taxon>
        <taxon>Diptera</taxon>
        <taxon>Nematocera</taxon>
        <taxon>Chironomoidea</taxon>
        <taxon>Chironomidae</taxon>
        <taxon>Clunio</taxon>
    </lineage>
</organism>
<sequence length="88" mass="10105">MSNSHCGTFYSENLINVCLMLTSQTSGNDRIMSMLFKVANPREETLFMREENVAMPKIELLPLPFSHAPLNRFEHFFSDHEALLSVVK</sequence>